<dbReference type="PROSITE" id="PS00785">
    <property type="entry name" value="5_NUCLEOTIDASE_1"/>
    <property type="match status" value="1"/>
</dbReference>
<dbReference type="PANTHER" id="PTHR11575:SF24">
    <property type="entry name" value="5'-NUCLEOTIDASE"/>
    <property type="match status" value="1"/>
</dbReference>
<dbReference type="GO" id="GO:0008253">
    <property type="term" value="F:5'-nucleotidase activity"/>
    <property type="evidence" value="ECO:0007669"/>
    <property type="project" value="UniProtKB-EC"/>
</dbReference>
<dbReference type="InterPro" id="IPR006146">
    <property type="entry name" value="5'-Nucleotdase_CS"/>
</dbReference>
<evidence type="ECO:0000259" key="3">
    <source>
        <dbReference type="Pfam" id="PF00149"/>
    </source>
</evidence>
<keyword evidence="5" id="KW-1185">Reference proteome</keyword>
<dbReference type="EMBL" id="CP002859">
    <property type="protein sequence ID" value="AEI49535.1"/>
    <property type="molecule type" value="Genomic_DNA"/>
</dbReference>
<dbReference type="GO" id="GO:0000166">
    <property type="term" value="F:nucleotide binding"/>
    <property type="evidence" value="ECO:0007669"/>
    <property type="project" value="UniProtKB-KW"/>
</dbReference>
<dbReference type="PRINTS" id="PR01607">
    <property type="entry name" value="APYRASEFAMLY"/>
</dbReference>
<dbReference type="Gene3D" id="3.60.21.10">
    <property type="match status" value="1"/>
</dbReference>
<dbReference type="EC" id="3.1.3.5" evidence="4"/>
<protein>
    <submittedName>
        <fullName evidence="4">5'-nucleotidase</fullName>
        <ecNumber evidence="4">3.1.3.5</ecNumber>
    </submittedName>
</protein>
<reference evidence="4 5" key="2">
    <citation type="journal article" date="2012" name="Stand. Genomic Sci.">
        <title>Complete genome sequence of the aquatic bacterium Runella slithyformis type strain (LSU 4(T)).</title>
        <authorList>
            <person name="Copeland A."/>
            <person name="Zhang X."/>
            <person name="Misra M."/>
            <person name="Lapidus A."/>
            <person name="Nolan M."/>
            <person name="Lucas S."/>
            <person name="Deshpande S."/>
            <person name="Cheng J.F."/>
            <person name="Tapia R."/>
            <person name="Goodwin L.A."/>
            <person name="Pitluck S."/>
            <person name="Liolios K."/>
            <person name="Pagani I."/>
            <person name="Ivanova N."/>
            <person name="Mikhailova N."/>
            <person name="Pati A."/>
            <person name="Chen A."/>
            <person name="Palaniappan K."/>
            <person name="Land M."/>
            <person name="Hauser L."/>
            <person name="Pan C."/>
            <person name="Jeffries C.D."/>
            <person name="Detter J.C."/>
            <person name="Brambilla E.M."/>
            <person name="Rohde M."/>
            <person name="Djao O.D."/>
            <person name="Goker M."/>
            <person name="Sikorski J."/>
            <person name="Tindall B.J."/>
            <person name="Woyke T."/>
            <person name="Bristow J."/>
            <person name="Eisen J.A."/>
            <person name="Markowitz V."/>
            <person name="Hugenholtz P."/>
            <person name="Kyrpides N.C."/>
            <person name="Klenk H.P."/>
            <person name="Mavromatis K."/>
        </authorList>
    </citation>
    <scope>NUCLEOTIDE SEQUENCE [LARGE SCALE GENOMIC DNA]</scope>
    <source>
        <strain evidence="5">ATCC 29530 / DSM 19594 / LMG 11500 / NCIMB 11436 / LSU 4</strain>
    </source>
</reference>
<dbReference type="GO" id="GO:0009166">
    <property type="term" value="P:nucleotide catabolic process"/>
    <property type="evidence" value="ECO:0007669"/>
    <property type="project" value="InterPro"/>
</dbReference>
<dbReference type="AlphaFoldDB" id="A0A7U3ZLQ7"/>
<sequence>MKRRLFLKNILGTGGAIALGQWPLETWAATNAPSLKVTILHTNDQHSRLEPFPKTDRLAGRGGVVNRARILSKIRAEEANVLLFDAGDIFQGTPYFNFYKGRPEIELMSRMGYDAVTMGNHDFDGGLDLYVKQIKDYAKFPVLVANYDFKGTAMEGLAQPYKIFTVQGVKIGVFGLGIDPKGLIPEKLFGGTKYLDPIKTANETAAFLRNEKKCSLVVCLSHLGYKMSEGEVSDLIMAPQTKDIDLIIGGHTHTFLNEPTALKNLAGKPVLVNQAGWGGASLGRLDFTFDRVSRQVFYTSQEVAVQ</sequence>
<organism evidence="4 5">
    <name type="scientific">Runella slithyformis (strain ATCC 29530 / DSM 19594 / LMG 11500 / NCIMB 11436 / LSU 4)</name>
    <dbReference type="NCBI Taxonomy" id="761193"/>
    <lineage>
        <taxon>Bacteria</taxon>
        <taxon>Pseudomonadati</taxon>
        <taxon>Bacteroidota</taxon>
        <taxon>Cytophagia</taxon>
        <taxon>Cytophagales</taxon>
        <taxon>Spirosomataceae</taxon>
        <taxon>Runella</taxon>
    </lineage>
</organism>
<dbReference type="Proteomes" id="UP000000493">
    <property type="component" value="Chromosome"/>
</dbReference>
<gene>
    <name evidence="4" type="ordered locus">Runsl_3154</name>
</gene>
<keyword evidence="2" id="KW-0547">Nucleotide-binding</keyword>
<reference evidence="5" key="1">
    <citation type="submission" date="2011-06" db="EMBL/GenBank/DDBJ databases">
        <title>The complete genome of chromosome of Runella slithyformis DSM 19594.</title>
        <authorList>
            <consortium name="US DOE Joint Genome Institute (JGI-PGF)"/>
            <person name="Lucas S."/>
            <person name="Han J."/>
            <person name="Lapidus A."/>
            <person name="Bruce D."/>
            <person name="Goodwin L."/>
            <person name="Pitluck S."/>
            <person name="Peters L."/>
            <person name="Kyrpides N."/>
            <person name="Mavromatis K."/>
            <person name="Ivanova N."/>
            <person name="Ovchinnikova G."/>
            <person name="Zhang X."/>
            <person name="Misra M."/>
            <person name="Detter J.C."/>
            <person name="Tapia R."/>
            <person name="Han C."/>
            <person name="Land M."/>
            <person name="Hauser L."/>
            <person name="Markowitz V."/>
            <person name="Cheng J.-F."/>
            <person name="Hugenholtz P."/>
            <person name="Woyke T."/>
            <person name="Wu D."/>
            <person name="Tindall B."/>
            <person name="Faehrich R."/>
            <person name="Brambilla E."/>
            <person name="Klenk H.-P."/>
            <person name="Eisen J.A."/>
        </authorList>
    </citation>
    <scope>NUCLEOTIDE SEQUENCE [LARGE SCALE GENOMIC DNA]</scope>
    <source>
        <strain evidence="5">ATCC 29530 / DSM 19594 / LMG 11500 / NCIMB 11436 / LSU 4</strain>
    </source>
</reference>
<evidence type="ECO:0000256" key="1">
    <source>
        <dbReference type="ARBA" id="ARBA00006654"/>
    </source>
</evidence>
<proteinExistence type="inferred from homology"/>
<dbReference type="CDD" id="cd00845">
    <property type="entry name" value="MPP_UshA_N_like"/>
    <property type="match status" value="1"/>
</dbReference>
<dbReference type="InterPro" id="IPR006179">
    <property type="entry name" value="5_nucleotidase/apyrase"/>
</dbReference>
<dbReference type="InterPro" id="IPR029052">
    <property type="entry name" value="Metallo-depent_PP-like"/>
</dbReference>
<dbReference type="PANTHER" id="PTHR11575">
    <property type="entry name" value="5'-NUCLEOTIDASE-RELATED"/>
    <property type="match status" value="1"/>
</dbReference>
<evidence type="ECO:0000313" key="4">
    <source>
        <dbReference type="EMBL" id="AEI49535.1"/>
    </source>
</evidence>
<dbReference type="RefSeq" id="WP_013928842.1">
    <property type="nucleotide sequence ID" value="NC_015703.1"/>
</dbReference>
<evidence type="ECO:0000256" key="2">
    <source>
        <dbReference type="RuleBase" id="RU362119"/>
    </source>
</evidence>
<dbReference type="KEGG" id="rsi:Runsl_3154"/>
<feature type="domain" description="Calcineurin-like phosphoesterase" evidence="3">
    <location>
        <begin position="38"/>
        <end position="254"/>
    </location>
</feature>
<evidence type="ECO:0000313" key="5">
    <source>
        <dbReference type="Proteomes" id="UP000000493"/>
    </source>
</evidence>
<dbReference type="InterPro" id="IPR004843">
    <property type="entry name" value="Calcineurin-like_PHP"/>
</dbReference>
<dbReference type="SUPFAM" id="SSF56300">
    <property type="entry name" value="Metallo-dependent phosphatases"/>
    <property type="match status" value="1"/>
</dbReference>
<dbReference type="Pfam" id="PF00149">
    <property type="entry name" value="Metallophos"/>
    <property type="match status" value="1"/>
</dbReference>
<accession>A0A7U3ZLQ7</accession>
<comment type="similarity">
    <text evidence="1 2">Belongs to the 5'-nucleotidase family.</text>
</comment>
<dbReference type="GO" id="GO:0046872">
    <property type="term" value="F:metal ion binding"/>
    <property type="evidence" value="ECO:0007669"/>
    <property type="project" value="InterPro"/>
</dbReference>
<name>A0A7U3ZLQ7_RUNSL</name>
<keyword evidence="2 4" id="KW-0378">Hydrolase</keyword>